<comment type="similarity">
    <text evidence="2">Belongs to the major facilitator superfamily. TCR/Tet family.</text>
</comment>
<dbReference type="SUPFAM" id="SSF103473">
    <property type="entry name" value="MFS general substrate transporter"/>
    <property type="match status" value="2"/>
</dbReference>
<evidence type="ECO:0000256" key="1">
    <source>
        <dbReference type="ARBA" id="ARBA00004141"/>
    </source>
</evidence>
<gene>
    <name evidence="7" type="ORF">SLS62_009705</name>
</gene>
<feature type="transmembrane region" description="Helical" evidence="6">
    <location>
        <begin position="140"/>
        <end position="165"/>
    </location>
</feature>
<dbReference type="PANTHER" id="PTHR23501">
    <property type="entry name" value="MAJOR FACILITATOR SUPERFAMILY"/>
    <property type="match status" value="1"/>
</dbReference>
<feature type="transmembrane region" description="Helical" evidence="6">
    <location>
        <begin position="205"/>
        <end position="228"/>
    </location>
</feature>
<dbReference type="AlphaFoldDB" id="A0AAN9UK34"/>
<feature type="transmembrane region" description="Helical" evidence="6">
    <location>
        <begin position="345"/>
        <end position="366"/>
    </location>
</feature>
<feature type="transmembrane region" description="Helical" evidence="6">
    <location>
        <begin position="102"/>
        <end position="120"/>
    </location>
</feature>
<dbReference type="GO" id="GO:0022857">
    <property type="term" value="F:transmembrane transporter activity"/>
    <property type="evidence" value="ECO:0007669"/>
    <property type="project" value="InterPro"/>
</dbReference>
<evidence type="ECO:0000256" key="5">
    <source>
        <dbReference type="ARBA" id="ARBA00023136"/>
    </source>
</evidence>
<dbReference type="InterPro" id="IPR036259">
    <property type="entry name" value="MFS_trans_sf"/>
</dbReference>
<dbReference type="GO" id="GO:0005886">
    <property type="term" value="C:plasma membrane"/>
    <property type="evidence" value="ECO:0007669"/>
    <property type="project" value="TreeGrafter"/>
</dbReference>
<dbReference type="Gene3D" id="1.20.1720.10">
    <property type="entry name" value="Multidrug resistance protein D"/>
    <property type="match status" value="1"/>
</dbReference>
<reference evidence="7 8" key="1">
    <citation type="submission" date="2024-02" db="EMBL/GenBank/DDBJ databases">
        <title>De novo assembly and annotation of 12 fungi associated with fruit tree decline syndrome in Ontario, Canada.</title>
        <authorList>
            <person name="Sulman M."/>
            <person name="Ellouze W."/>
            <person name="Ilyukhin E."/>
        </authorList>
    </citation>
    <scope>NUCLEOTIDE SEQUENCE [LARGE SCALE GENOMIC DNA]</scope>
    <source>
        <strain evidence="7 8">M11/M66-122</strain>
    </source>
</reference>
<dbReference type="Pfam" id="PF07690">
    <property type="entry name" value="MFS_1"/>
    <property type="match status" value="1"/>
</dbReference>
<accession>A0AAN9UK34</accession>
<protein>
    <recommendedName>
        <fullName evidence="9">Major facilitator superfamily (MFS) profile domain-containing protein</fullName>
    </recommendedName>
</protein>
<feature type="transmembrane region" description="Helical" evidence="6">
    <location>
        <begin position="68"/>
        <end position="90"/>
    </location>
</feature>
<comment type="subcellular location">
    <subcellularLocation>
        <location evidence="1">Membrane</location>
        <topology evidence="1">Multi-pass membrane protein</topology>
    </subcellularLocation>
</comment>
<keyword evidence="8" id="KW-1185">Reference proteome</keyword>
<name>A0AAN9UK34_9PEZI</name>
<comment type="caution">
    <text evidence="7">The sequence shown here is derived from an EMBL/GenBank/DDBJ whole genome shotgun (WGS) entry which is preliminary data.</text>
</comment>
<dbReference type="PANTHER" id="PTHR23501:SF193">
    <property type="entry name" value="MULTIDRUG TRANSPORTER, PUTATIVE (AFU_ORTHOLOGUE AFUA_8G00940)-RELATED"/>
    <property type="match status" value="1"/>
</dbReference>
<keyword evidence="3 6" id="KW-0812">Transmembrane</keyword>
<keyword evidence="5 6" id="KW-0472">Membrane</keyword>
<evidence type="ECO:0000256" key="3">
    <source>
        <dbReference type="ARBA" id="ARBA00022692"/>
    </source>
</evidence>
<evidence type="ECO:0008006" key="9">
    <source>
        <dbReference type="Google" id="ProtNLM"/>
    </source>
</evidence>
<dbReference type="InterPro" id="IPR011701">
    <property type="entry name" value="MFS"/>
</dbReference>
<organism evidence="7 8">
    <name type="scientific">Diatrype stigma</name>
    <dbReference type="NCBI Taxonomy" id="117547"/>
    <lineage>
        <taxon>Eukaryota</taxon>
        <taxon>Fungi</taxon>
        <taxon>Dikarya</taxon>
        <taxon>Ascomycota</taxon>
        <taxon>Pezizomycotina</taxon>
        <taxon>Sordariomycetes</taxon>
        <taxon>Xylariomycetidae</taxon>
        <taxon>Xylariales</taxon>
        <taxon>Diatrypaceae</taxon>
        <taxon>Diatrype</taxon>
    </lineage>
</organism>
<dbReference type="EMBL" id="JAKJXP020000106">
    <property type="protein sequence ID" value="KAK7745664.1"/>
    <property type="molecule type" value="Genomic_DNA"/>
</dbReference>
<feature type="transmembrane region" description="Helical" evidence="6">
    <location>
        <begin position="177"/>
        <end position="198"/>
    </location>
</feature>
<evidence type="ECO:0000256" key="6">
    <source>
        <dbReference type="SAM" id="Phobius"/>
    </source>
</evidence>
<keyword evidence="4 6" id="KW-1133">Transmembrane helix</keyword>
<evidence type="ECO:0000313" key="8">
    <source>
        <dbReference type="Proteomes" id="UP001320420"/>
    </source>
</evidence>
<evidence type="ECO:0000256" key="2">
    <source>
        <dbReference type="ARBA" id="ARBA00007520"/>
    </source>
</evidence>
<evidence type="ECO:0000313" key="7">
    <source>
        <dbReference type="EMBL" id="KAK7745664.1"/>
    </source>
</evidence>
<dbReference type="Proteomes" id="UP001320420">
    <property type="component" value="Unassembled WGS sequence"/>
</dbReference>
<dbReference type="Gene3D" id="1.20.1250.20">
    <property type="entry name" value="MFS general substrate transporter like domains"/>
    <property type="match status" value="1"/>
</dbReference>
<feature type="transmembrane region" description="Helical" evidence="6">
    <location>
        <begin position="267"/>
        <end position="290"/>
    </location>
</feature>
<feature type="transmembrane region" description="Helical" evidence="6">
    <location>
        <begin position="23"/>
        <end position="47"/>
    </location>
</feature>
<evidence type="ECO:0000256" key="4">
    <source>
        <dbReference type="ARBA" id="ARBA00022989"/>
    </source>
</evidence>
<sequence>MGIGQIGMILGPLLGGVFTQYVTWRWCFFLNLPLGGVAGFALLFINIPDQVVKPPFSARLLREVVPRLDLPGFALFAPAAVMFLLALHLGSESGSEGWGSPQVIGLFCGAGVAAVLFVLWEWRVGDDAMLPLSLLRRRVVWTSTLHFGMLTVATASASNFLPIYFQSAQGLGPTMSGVYMLPSILSQLVFVVISGLLVTKLGYYLPWAFVAGVGTAVGSGLMTTFTPWTSLGKIIGYQLVYGVRGSGLQMAVVAVQSALTPAQGAIGISILVFAQQFLSSVFITVANTIFQVSLAADVARLAPSVNAADASAAGGSAEAVRALLPPDSPELGGLLLVYSNAVGKVFYMVVGVSIVVCAAACGMGWVDLRKKQDAVVEKQEKGDAAV</sequence>
<proteinExistence type="inferred from homology"/>